<dbReference type="Proteomes" id="UP001138997">
    <property type="component" value="Unassembled WGS sequence"/>
</dbReference>
<dbReference type="AlphaFoldDB" id="A0A9X1SVP1"/>
<dbReference type="Pfam" id="PF07786">
    <property type="entry name" value="HGSNAT_cat"/>
    <property type="match status" value="1"/>
</dbReference>
<keyword evidence="1" id="KW-0472">Membrane</keyword>
<sequence>MVDTSTAAGKGTRLTGIDVARSFALFGMMATHILTGPGSDEGAMGAIHEAAGGRAAALFAVLAGAGLALASGGDRPTPEKVSRTRRTTLVRSVALVALGLTLGMIETPVAIILAYYGLLFLVAIPVLQWRARSLTAAAVAAALATPVVSYWLRGDQGLEESAGDNLEWSSLGEFAHVVRHLLLTGYYPVLTWTAYLFAGLAVGRLALRDQRVAALVAGIGAALAAGAWAVSTIAVRAAGGFGALIDNDLLTRYSVNGRTPNDGFYGTSPVNDPWWLLVRIAHSGSITDLVHTIGTSMLVLGLTLLAVRPIQRVGRVPLRMLAAAGSMTLTLYCLHVVAVGLNSSGFGDPLVPVWPFLVLNIVGAVVIALLWGAPDRRGPVEDAIAITAGAATRDQR</sequence>
<keyword evidence="1" id="KW-0812">Transmembrane</keyword>
<feature type="transmembrane region" description="Helical" evidence="1">
    <location>
        <begin position="186"/>
        <end position="207"/>
    </location>
</feature>
<feature type="transmembrane region" description="Helical" evidence="1">
    <location>
        <begin position="88"/>
        <end position="105"/>
    </location>
</feature>
<keyword evidence="4" id="KW-1185">Reference proteome</keyword>
<comment type="caution">
    <text evidence="3">The sequence shown here is derived from an EMBL/GenBank/DDBJ whole genome shotgun (WGS) entry which is preliminary data.</text>
</comment>
<feature type="domain" description="Heparan-alpha-glucosaminide N-acetyltransferase catalytic" evidence="2">
    <location>
        <begin position="13"/>
        <end position="210"/>
    </location>
</feature>
<organism evidence="3 4">
    <name type="scientific">Kineosporia babensis</name>
    <dbReference type="NCBI Taxonomy" id="499548"/>
    <lineage>
        <taxon>Bacteria</taxon>
        <taxon>Bacillati</taxon>
        <taxon>Actinomycetota</taxon>
        <taxon>Actinomycetes</taxon>
        <taxon>Kineosporiales</taxon>
        <taxon>Kineosporiaceae</taxon>
        <taxon>Kineosporia</taxon>
    </lineage>
</organism>
<dbReference type="PANTHER" id="PTHR30590">
    <property type="entry name" value="INNER MEMBRANE PROTEIN"/>
    <property type="match status" value="1"/>
</dbReference>
<gene>
    <name evidence="3" type="ORF">LR394_23455</name>
</gene>
<reference evidence="3" key="1">
    <citation type="submission" date="2021-11" db="EMBL/GenBank/DDBJ databases">
        <title>Streptomyces corallinus and Kineosporia corallina sp. nov., two new coral-derived marine actinobacteria.</title>
        <authorList>
            <person name="Buangrab K."/>
            <person name="Sutthacheep M."/>
            <person name="Yeemin T."/>
            <person name="Harunari E."/>
            <person name="Igarashi Y."/>
            <person name="Sripreechasak P."/>
            <person name="Kanchanasin P."/>
            <person name="Tanasupawat S."/>
            <person name="Phongsopitanun W."/>
        </authorList>
    </citation>
    <scope>NUCLEOTIDE SEQUENCE</scope>
    <source>
        <strain evidence="3">JCM 31032</strain>
    </source>
</reference>
<feature type="transmembrane region" description="Helical" evidence="1">
    <location>
        <begin position="353"/>
        <end position="373"/>
    </location>
</feature>
<dbReference type="PANTHER" id="PTHR30590:SF3">
    <property type="entry name" value="HYPOTHETICAL MEMBRANE SPANNING PROTEIN"/>
    <property type="match status" value="1"/>
</dbReference>
<feature type="transmembrane region" description="Helical" evidence="1">
    <location>
        <begin position="214"/>
        <end position="235"/>
    </location>
</feature>
<evidence type="ECO:0000256" key="1">
    <source>
        <dbReference type="SAM" id="Phobius"/>
    </source>
</evidence>
<evidence type="ECO:0000313" key="4">
    <source>
        <dbReference type="Proteomes" id="UP001138997"/>
    </source>
</evidence>
<dbReference type="RefSeq" id="WP_231445704.1">
    <property type="nucleotide sequence ID" value="NZ_JAJOMB010000013.1"/>
</dbReference>
<feature type="transmembrane region" description="Helical" evidence="1">
    <location>
        <begin position="289"/>
        <end position="308"/>
    </location>
</feature>
<evidence type="ECO:0000313" key="3">
    <source>
        <dbReference type="EMBL" id="MCD5313869.1"/>
    </source>
</evidence>
<dbReference type="EMBL" id="JAJOMB010000013">
    <property type="protein sequence ID" value="MCD5313869.1"/>
    <property type="molecule type" value="Genomic_DNA"/>
</dbReference>
<accession>A0A9X1SVP1</accession>
<protein>
    <submittedName>
        <fullName evidence="3">Heparan-alpha-glucosaminide N-acetyltransferase domain-containing protein</fullName>
    </submittedName>
</protein>
<feature type="transmembrane region" description="Helical" evidence="1">
    <location>
        <begin position="320"/>
        <end position="341"/>
    </location>
</feature>
<evidence type="ECO:0000259" key="2">
    <source>
        <dbReference type="Pfam" id="PF07786"/>
    </source>
</evidence>
<name>A0A9X1SVP1_9ACTN</name>
<keyword evidence="1" id="KW-1133">Transmembrane helix</keyword>
<dbReference type="InterPro" id="IPR052529">
    <property type="entry name" value="Bact_Transport_Assoc"/>
</dbReference>
<dbReference type="InterPro" id="IPR012429">
    <property type="entry name" value="HGSNAT_cat"/>
</dbReference>
<proteinExistence type="predicted"/>